<proteinExistence type="predicted"/>
<keyword evidence="2" id="KW-1185">Reference proteome</keyword>
<dbReference type="EMBL" id="VSRR010000134">
    <property type="protein sequence ID" value="MPC10873.1"/>
    <property type="molecule type" value="Genomic_DNA"/>
</dbReference>
<gene>
    <name evidence="1" type="ORF">E2C01_003517</name>
</gene>
<name>A0A5B7CTS4_PORTR</name>
<evidence type="ECO:0000313" key="2">
    <source>
        <dbReference type="Proteomes" id="UP000324222"/>
    </source>
</evidence>
<reference evidence="1 2" key="1">
    <citation type="submission" date="2019-05" db="EMBL/GenBank/DDBJ databases">
        <title>Another draft genome of Portunus trituberculatus and its Hox gene families provides insights of decapod evolution.</title>
        <authorList>
            <person name="Jeong J.-H."/>
            <person name="Song I."/>
            <person name="Kim S."/>
            <person name="Choi T."/>
            <person name="Kim D."/>
            <person name="Ryu S."/>
            <person name="Kim W."/>
        </authorList>
    </citation>
    <scope>NUCLEOTIDE SEQUENCE [LARGE SCALE GENOMIC DNA]</scope>
    <source>
        <tissue evidence="1">Muscle</tissue>
    </source>
</reference>
<accession>A0A5B7CTS4</accession>
<comment type="caution">
    <text evidence="1">The sequence shown here is derived from an EMBL/GenBank/DDBJ whole genome shotgun (WGS) entry which is preliminary data.</text>
</comment>
<dbReference type="Proteomes" id="UP000324222">
    <property type="component" value="Unassembled WGS sequence"/>
</dbReference>
<protein>
    <submittedName>
        <fullName evidence="1">Uncharacterized protein</fullName>
    </submittedName>
</protein>
<sequence length="67" mass="7342">MVMVVARLSGQWVVRGLRGRALYLRPGCPTTSVVFGRRRGPRGASVSATLPLCKRLEKGRKRSTCGK</sequence>
<dbReference type="AlphaFoldDB" id="A0A5B7CTS4"/>
<evidence type="ECO:0000313" key="1">
    <source>
        <dbReference type="EMBL" id="MPC10873.1"/>
    </source>
</evidence>
<organism evidence="1 2">
    <name type="scientific">Portunus trituberculatus</name>
    <name type="common">Swimming crab</name>
    <name type="synonym">Neptunus trituberculatus</name>
    <dbReference type="NCBI Taxonomy" id="210409"/>
    <lineage>
        <taxon>Eukaryota</taxon>
        <taxon>Metazoa</taxon>
        <taxon>Ecdysozoa</taxon>
        <taxon>Arthropoda</taxon>
        <taxon>Crustacea</taxon>
        <taxon>Multicrustacea</taxon>
        <taxon>Malacostraca</taxon>
        <taxon>Eumalacostraca</taxon>
        <taxon>Eucarida</taxon>
        <taxon>Decapoda</taxon>
        <taxon>Pleocyemata</taxon>
        <taxon>Brachyura</taxon>
        <taxon>Eubrachyura</taxon>
        <taxon>Portunoidea</taxon>
        <taxon>Portunidae</taxon>
        <taxon>Portuninae</taxon>
        <taxon>Portunus</taxon>
    </lineage>
</organism>